<accession>A0A5N6Z8P6</accession>
<keyword evidence="2" id="KW-1185">Reference proteome</keyword>
<gene>
    <name evidence="1" type="ORF">BDV28DRAFT_147502</name>
</gene>
<sequence length="626" mass="69708">MLNRTDKTRTSQYKRVISHAKAVIWIGLDDSSEGVPWYRLDPRSPTLVEACSSHERNLVLFAGPGISKPAPDWLRFNRSLLDALKASALEIPSLNAESINSLALEPSLVFAFSKLVVDHFAAQFDACLPFSTKFNSTAFNSTAFNSTAFNSNHAALVALARDGVLRAIVTTNLDTMIEAAFRDANVPLRTYTTKQDYQSGSENGGVCSLFRIHASEIYLSSLRDTVSRKTGGLPFHVRARLASLFQKHHVLVVGFTGEDLEFGADYFALRTTRYPNRGLTWMLAGCGDLSADVVPIEPQHRPRLLQKLGSEREVVIQADFLHFCRSIDVGFAEVAESSQLTANDVRESVTAWVQQIGVGPFASAFFCARLLQENGTRLQSYEVNNTLERFLDDPLLDEFSKADLAAFLAQNTTQQSDVERLCNVALGLSPMVVTQGKDAWNRVRVAVWSKLAWVYKTRDQPDEALSALRQAEAFAAALGDSAMLSSLFFDEARLYQEPEPQLGMYRLAKLYDPRGRSPRTFWSRHYEASALIQLSEAKAAIRILEASILLRRGEVDRGYRHLKDILPELGARPLAAYVRLNLVHMFEPAASVREELIRELDWLLEQAAENSVQPSDDIVPPPIPVA</sequence>
<evidence type="ECO:0000313" key="1">
    <source>
        <dbReference type="EMBL" id="KAE8354024.1"/>
    </source>
</evidence>
<dbReference type="SUPFAM" id="SSF52467">
    <property type="entry name" value="DHS-like NAD/FAD-binding domain"/>
    <property type="match status" value="1"/>
</dbReference>
<protein>
    <recommendedName>
        <fullName evidence="3">SIR2-like domain-containing protein</fullName>
    </recommendedName>
</protein>
<dbReference type="AlphaFoldDB" id="A0A5N6Z8P6"/>
<evidence type="ECO:0008006" key="3">
    <source>
        <dbReference type="Google" id="ProtNLM"/>
    </source>
</evidence>
<dbReference type="Proteomes" id="UP000327118">
    <property type="component" value="Unassembled WGS sequence"/>
</dbReference>
<dbReference type="Pfam" id="PF13289">
    <property type="entry name" value="SIR2_2"/>
    <property type="match status" value="1"/>
</dbReference>
<dbReference type="EMBL" id="ML739082">
    <property type="protein sequence ID" value="KAE8354024.1"/>
    <property type="molecule type" value="Genomic_DNA"/>
</dbReference>
<name>A0A5N6Z8P6_9EURO</name>
<proteinExistence type="predicted"/>
<reference evidence="2" key="1">
    <citation type="submission" date="2019-04" db="EMBL/GenBank/DDBJ databases">
        <title>Friends and foes A comparative genomics studyof 23 Aspergillus species from section Flavi.</title>
        <authorList>
            <consortium name="DOE Joint Genome Institute"/>
            <person name="Kjaerbolling I."/>
            <person name="Vesth T."/>
            <person name="Frisvad J.C."/>
            <person name="Nybo J.L."/>
            <person name="Theobald S."/>
            <person name="Kildgaard S."/>
            <person name="Isbrandt T."/>
            <person name="Kuo A."/>
            <person name="Sato A."/>
            <person name="Lyhne E.K."/>
            <person name="Kogle M.E."/>
            <person name="Wiebenga A."/>
            <person name="Kun R.S."/>
            <person name="Lubbers R.J."/>
            <person name="Makela M.R."/>
            <person name="Barry K."/>
            <person name="Chovatia M."/>
            <person name="Clum A."/>
            <person name="Daum C."/>
            <person name="Haridas S."/>
            <person name="He G."/>
            <person name="LaButti K."/>
            <person name="Lipzen A."/>
            <person name="Mondo S."/>
            <person name="Riley R."/>
            <person name="Salamov A."/>
            <person name="Simmons B.A."/>
            <person name="Magnuson J.K."/>
            <person name="Henrissat B."/>
            <person name="Mortensen U.H."/>
            <person name="Larsen T.O."/>
            <person name="Devries R.P."/>
            <person name="Grigoriev I.V."/>
            <person name="Machida M."/>
            <person name="Baker S.E."/>
            <person name="Andersen M.R."/>
        </authorList>
    </citation>
    <scope>NUCLEOTIDE SEQUENCE [LARGE SCALE GENOMIC DNA]</scope>
    <source>
        <strain evidence="2">CBS 553.77</strain>
    </source>
</reference>
<dbReference type="InterPro" id="IPR029035">
    <property type="entry name" value="DHS-like_NAD/FAD-binding_dom"/>
</dbReference>
<evidence type="ECO:0000313" key="2">
    <source>
        <dbReference type="Proteomes" id="UP000327118"/>
    </source>
</evidence>
<organism evidence="1 2">
    <name type="scientific">Aspergillus coremiiformis</name>
    <dbReference type="NCBI Taxonomy" id="138285"/>
    <lineage>
        <taxon>Eukaryota</taxon>
        <taxon>Fungi</taxon>
        <taxon>Dikarya</taxon>
        <taxon>Ascomycota</taxon>
        <taxon>Pezizomycotina</taxon>
        <taxon>Eurotiomycetes</taxon>
        <taxon>Eurotiomycetidae</taxon>
        <taxon>Eurotiales</taxon>
        <taxon>Aspergillaceae</taxon>
        <taxon>Aspergillus</taxon>
        <taxon>Aspergillus subgen. Circumdati</taxon>
    </lineage>
</organism>